<dbReference type="GO" id="GO:0042597">
    <property type="term" value="C:periplasmic space"/>
    <property type="evidence" value="ECO:0007669"/>
    <property type="project" value="InterPro"/>
</dbReference>
<organism evidence="4 5">
    <name type="scientific">Apophysomyces ossiformis</name>
    <dbReference type="NCBI Taxonomy" id="679940"/>
    <lineage>
        <taxon>Eukaryota</taxon>
        <taxon>Fungi</taxon>
        <taxon>Fungi incertae sedis</taxon>
        <taxon>Mucoromycota</taxon>
        <taxon>Mucoromycotina</taxon>
        <taxon>Mucoromycetes</taxon>
        <taxon>Mucorales</taxon>
        <taxon>Mucorineae</taxon>
        <taxon>Mucoraceae</taxon>
        <taxon>Apophysomyces</taxon>
    </lineage>
</organism>
<name>A0A8H7BUE6_9FUNG</name>
<dbReference type="AlphaFoldDB" id="A0A8H7BUE6"/>
<evidence type="ECO:0000256" key="1">
    <source>
        <dbReference type="ARBA" id="ARBA00022729"/>
    </source>
</evidence>
<dbReference type="OrthoDB" id="63533at2759"/>
<protein>
    <recommendedName>
        <fullName evidence="3">Alginate lyase domain-containing protein</fullName>
    </recommendedName>
</protein>
<comment type="caution">
    <text evidence="4">The sequence shown here is derived from an EMBL/GenBank/DDBJ whole genome shotgun (WGS) entry which is preliminary data.</text>
</comment>
<keyword evidence="1" id="KW-0732">Signal</keyword>
<gene>
    <name evidence="4" type="ORF">EC973_007040</name>
</gene>
<evidence type="ECO:0000313" key="5">
    <source>
        <dbReference type="Proteomes" id="UP000605846"/>
    </source>
</evidence>
<dbReference type="Pfam" id="PF05426">
    <property type="entry name" value="Alginate_lyase"/>
    <property type="match status" value="1"/>
</dbReference>
<proteinExistence type="predicted"/>
<feature type="domain" description="Alginate lyase" evidence="3">
    <location>
        <begin position="52"/>
        <end position="315"/>
    </location>
</feature>
<reference evidence="4" key="1">
    <citation type="submission" date="2020-01" db="EMBL/GenBank/DDBJ databases">
        <title>Genome Sequencing of Three Apophysomyces-Like Fungal Strains Confirms a Novel Fungal Genus in the Mucoromycota with divergent Burkholderia-like Endosymbiotic Bacteria.</title>
        <authorList>
            <person name="Stajich J.E."/>
            <person name="Macias A.M."/>
            <person name="Carter-House D."/>
            <person name="Lovett B."/>
            <person name="Kasson L.R."/>
            <person name="Berry K."/>
            <person name="Grigoriev I."/>
            <person name="Chang Y."/>
            <person name="Spatafora J."/>
            <person name="Kasson M.T."/>
        </authorList>
    </citation>
    <scope>NUCLEOTIDE SEQUENCE</scope>
    <source>
        <strain evidence="4">NRRL A-21654</strain>
    </source>
</reference>
<evidence type="ECO:0000259" key="3">
    <source>
        <dbReference type="Pfam" id="PF05426"/>
    </source>
</evidence>
<sequence>MGPRRPEIEYIHLENLAKLKKNGNNRSVHDAYEALHKLARGALKKGPFSITFDKKAPYIAASGDKRDFISYAPYWWPEDGKNAHDADIRYIRRDGHHNPDVKNAHDQRQMDDFSENLTYLVLGYFVFEKEEYGQHAVRLIDTFLLNEETRMNPNLNYGQVVRGKNNPSGLGRGEGIISTRSLARVANVLPLLESFKAYAKLKERLHAWFQEYLHWLLTSPVTANAKKAIHNIHSWYVVHITAIQGFVDSSHVHSHLRAFFSDILPKQIDRHTGDQPLESRRTRPLHYLMFNMKAVIYLAEMGRSIGLDFYHEPPALIQLAVDHIAHLAKQTNEDVTGFVREMEIMSHVYKDHHQLYGHFIHAARHSHFAEHISGPKNALAPLWSYKA</sequence>
<dbReference type="GO" id="GO:0016829">
    <property type="term" value="F:lyase activity"/>
    <property type="evidence" value="ECO:0007669"/>
    <property type="project" value="UniProtKB-KW"/>
</dbReference>
<dbReference type="EMBL" id="JABAYA010000049">
    <property type="protein sequence ID" value="KAF7727809.1"/>
    <property type="molecule type" value="Genomic_DNA"/>
</dbReference>
<dbReference type="InterPro" id="IPR008929">
    <property type="entry name" value="Chondroitin_lyas"/>
</dbReference>
<dbReference type="InterPro" id="IPR008397">
    <property type="entry name" value="Alginate_lyase_dom"/>
</dbReference>
<dbReference type="Proteomes" id="UP000605846">
    <property type="component" value="Unassembled WGS sequence"/>
</dbReference>
<dbReference type="Gene3D" id="1.50.10.100">
    <property type="entry name" value="Chondroitin AC/alginate lyase"/>
    <property type="match status" value="1"/>
</dbReference>
<dbReference type="SUPFAM" id="SSF48230">
    <property type="entry name" value="Chondroitin AC/alginate lyase"/>
    <property type="match status" value="1"/>
</dbReference>
<evidence type="ECO:0000256" key="2">
    <source>
        <dbReference type="ARBA" id="ARBA00023239"/>
    </source>
</evidence>
<keyword evidence="2" id="KW-0456">Lyase</keyword>
<accession>A0A8H7BUE6</accession>
<keyword evidence="5" id="KW-1185">Reference proteome</keyword>
<evidence type="ECO:0000313" key="4">
    <source>
        <dbReference type="EMBL" id="KAF7727809.1"/>
    </source>
</evidence>